<proteinExistence type="predicted"/>
<evidence type="ECO:0000256" key="1">
    <source>
        <dbReference type="SAM" id="MobiDB-lite"/>
    </source>
</evidence>
<feature type="compositionally biased region" description="Polar residues" evidence="1">
    <location>
        <begin position="53"/>
        <end position="69"/>
    </location>
</feature>
<keyword evidence="3" id="KW-1185">Reference proteome</keyword>
<protein>
    <submittedName>
        <fullName evidence="2">Uncharacterized protein</fullName>
    </submittedName>
</protein>
<accession>A0A8J4TK63</accession>
<organism evidence="2 3">
    <name type="scientific">Paragonimus heterotremus</name>
    <dbReference type="NCBI Taxonomy" id="100268"/>
    <lineage>
        <taxon>Eukaryota</taxon>
        <taxon>Metazoa</taxon>
        <taxon>Spiralia</taxon>
        <taxon>Lophotrochozoa</taxon>
        <taxon>Platyhelminthes</taxon>
        <taxon>Trematoda</taxon>
        <taxon>Digenea</taxon>
        <taxon>Plagiorchiida</taxon>
        <taxon>Troglotremata</taxon>
        <taxon>Troglotrematidae</taxon>
        <taxon>Paragonimus</taxon>
    </lineage>
</organism>
<dbReference type="AlphaFoldDB" id="A0A8J4TK63"/>
<feature type="region of interest" description="Disordered" evidence="1">
    <location>
        <begin position="167"/>
        <end position="200"/>
    </location>
</feature>
<feature type="compositionally biased region" description="Acidic residues" evidence="1">
    <location>
        <begin position="328"/>
        <end position="347"/>
    </location>
</feature>
<feature type="compositionally biased region" description="Polar residues" evidence="1">
    <location>
        <begin position="359"/>
        <end position="372"/>
    </location>
</feature>
<gene>
    <name evidence="2" type="ORF">PHET_05906</name>
</gene>
<dbReference type="EMBL" id="LUCH01002971">
    <property type="protein sequence ID" value="KAF5400709.1"/>
    <property type="molecule type" value="Genomic_DNA"/>
</dbReference>
<feature type="region of interest" description="Disordered" evidence="1">
    <location>
        <begin position="1"/>
        <end position="99"/>
    </location>
</feature>
<sequence>MGCGVSKLPIASPNGEGTDNLSEPGCASVLAQSPVQERILSTENVRKDRYSPVSVTPKSTDSGEKSPSLSEDESDERQPSPIRIKAQGEEDIPTKLSPPGIEMKKGFVAFDIPLDDSQNILLESVLKKPLPRRLRHLEPLGHAPQITTELLMEKLEKAEEKRQKALAKWKEQSARRREMAVRRSEHMGDNSSTMQPTEEVEDQYSKNTDQEKKCYQHDLDESMTSHLPLDENRNDSENWTVPTVATGLLSPTNLLFELPQSEETEQTINQNNNSAEARVIVPECYTLEQDNMDYSGPWPTLLSYEQSNDKAMLRASHTRMGCYLQAVQEEDGENDTDEDDDDSESESASDRFRAKPQVSFHTSDNYDNNCGMSESNRERTSSRRNGF</sequence>
<feature type="region of interest" description="Disordered" evidence="1">
    <location>
        <begin position="327"/>
        <end position="387"/>
    </location>
</feature>
<reference evidence="2" key="1">
    <citation type="submission" date="2019-05" db="EMBL/GenBank/DDBJ databases">
        <title>Annotation for the trematode Paragonimus heterotremus.</title>
        <authorList>
            <person name="Choi Y.-J."/>
        </authorList>
    </citation>
    <scope>NUCLEOTIDE SEQUENCE</scope>
    <source>
        <strain evidence="2">LC</strain>
    </source>
</reference>
<comment type="caution">
    <text evidence="2">The sequence shown here is derived from an EMBL/GenBank/DDBJ whole genome shotgun (WGS) entry which is preliminary data.</text>
</comment>
<dbReference type="OrthoDB" id="6262024at2759"/>
<evidence type="ECO:0000313" key="3">
    <source>
        <dbReference type="Proteomes" id="UP000748531"/>
    </source>
</evidence>
<dbReference type="Proteomes" id="UP000748531">
    <property type="component" value="Unassembled WGS sequence"/>
</dbReference>
<feature type="compositionally biased region" description="Polar residues" evidence="1">
    <location>
        <begin position="30"/>
        <end position="43"/>
    </location>
</feature>
<evidence type="ECO:0000313" key="2">
    <source>
        <dbReference type="EMBL" id="KAF5400709.1"/>
    </source>
</evidence>
<name>A0A8J4TK63_9TREM</name>
<feature type="compositionally biased region" description="Basic and acidic residues" evidence="1">
    <location>
        <begin position="167"/>
        <end position="188"/>
    </location>
</feature>